<dbReference type="SUPFAM" id="SSF53474">
    <property type="entry name" value="alpha/beta-Hydrolases"/>
    <property type="match status" value="1"/>
</dbReference>
<dbReference type="Pfam" id="PF00756">
    <property type="entry name" value="Esterase"/>
    <property type="match status" value="1"/>
</dbReference>
<gene>
    <name evidence="1" type="ORF">C7S10_19785</name>
</gene>
<proteinExistence type="predicted"/>
<dbReference type="PANTHER" id="PTHR48098:SF3">
    <property type="entry name" value="IRON(III) ENTEROBACTIN ESTERASE"/>
    <property type="match status" value="1"/>
</dbReference>
<dbReference type="OrthoDB" id="9775130at2"/>
<dbReference type="Proteomes" id="UP000244867">
    <property type="component" value="Unassembled WGS sequence"/>
</dbReference>
<organism evidence="1 2">
    <name type="scientific">Nocardioides currus</name>
    <dbReference type="NCBI Taxonomy" id="2133958"/>
    <lineage>
        <taxon>Bacteria</taxon>
        <taxon>Bacillati</taxon>
        <taxon>Actinomycetota</taxon>
        <taxon>Actinomycetes</taxon>
        <taxon>Propionibacteriales</taxon>
        <taxon>Nocardioidaceae</taxon>
        <taxon>Nocardioides</taxon>
    </lineage>
</organism>
<reference evidence="1 2" key="1">
    <citation type="submission" date="2018-03" db="EMBL/GenBank/DDBJ databases">
        <authorList>
            <person name="Keele B.F."/>
        </authorList>
    </citation>
    <scope>NUCLEOTIDE SEQUENCE [LARGE SCALE GENOMIC DNA]</scope>
    <source>
        <strain evidence="1 2">IB-3</strain>
    </source>
</reference>
<comment type="caution">
    <text evidence="1">The sequence shown here is derived from an EMBL/GenBank/DDBJ whole genome shotgun (WGS) entry which is preliminary data.</text>
</comment>
<dbReference type="InterPro" id="IPR050583">
    <property type="entry name" value="Mycobacterial_A85_antigen"/>
</dbReference>
<evidence type="ECO:0000313" key="1">
    <source>
        <dbReference type="EMBL" id="PUA79362.1"/>
    </source>
</evidence>
<name>A0A2R7YSK6_9ACTN</name>
<sequence length="280" mass="30521">MPFAPLPPDQDGVRYLHGPDSSRRAGVPEGSVVEHTWTDSAVFPGTTRRYWVHVPAPYDPRRPAALMVFQDGDGFLDPDDEMRAATVLDNLVDDGAVPVTISVFVEPGTAPAGSSRNAEYDAFDDRYARLLADEIIPEVRKRWAVTDDHDQWGIGGFSSGGSCAFTAAWLRPDLFGRVLGFSSSFPQVASGTSVPELVAGESRPPLRVFLQVGRRDLGWDEPRDNWFAENLRVAAALAEAGHDVRLVIGDGGHDANHAGVLLPDALRWLWRTPLGDRAAL</sequence>
<keyword evidence="2" id="KW-1185">Reference proteome</keyword>
<dbReference type="EMBL" id="PYXZ01000011">
    <property type="protein sequence ID" value="PUA79362.1"/>
    <property type="molecule type" value="Genomic_DNA"/>
</dbReference>
<dbReference type="InterPro" id="IPR029058">
    <property type="entry name" value="AB_hydrolase_fold"/>
</dbReference>
<protein>
    <submittedName>
        <fullName evidence="1">Enterochelin esterase</fullName>
    </submittedName>
</protein>
<dbReference type="Gene3D" id="3.40.50.1820">
    <property type="entry name" value="alpha/beta hydrolase"/>
    <property type="match status" value="1"/>
</dbReference>
<dbReference type="PANTHER" id="PTHR48098">
    <property type="entry name" value="ENTEROCHELIN ESTERASE-RELATED"/>
    <property type="match status" value="1"/>
</dbReference>
<accession>A0A2R7YSK6</accession>
<dbReference type="InterPro" id="IPR000801">
    <property type="entry name" value="Esterase-like"/>
</dbReference>
<dbReference type="AlphaFoldDB" id="A0A2R7YSK6"/>
<evidence type="ECO:0000313" key="2">
    <source>
        <dbReference type="Proteomes" id="UP000244867"/>
    </source>
</evidence>